<dbReference type="Proteomes" id="UP001303587">
    <property type="component" value="Chromosome"/>
</dbReference>
<name>A0AA96V5G1_9EURY</name>
<reference evidence="1 2" key="1">
    <citation type="submission" date="2023-07" db="EMBL/GenBank/DDBJ databases">
        <title>Closed genoem sequence of Methanosarcinaceae archaeon Ac7.</title>
        <authorList>
            <person name="Poehlein A."/>
            <person name="Protasov E."/>
            <person name="Platt K."/>
            <person name="Reeh H."/>
            <person name="Daniel R."/>
            <person name="Brune A."/>
        </authorList>
    </citation>
    <scope>NUCLEOTIDE SEQUENCE [LARGE SCALE GENOMIC DNA]</scope>
    <source>
        <strain evidence="1 2">Ac7</strain>
    </source>
</reference>
<dbReference type="EMBL" id="CP131060">
    <property type="protein sequence ID" value="WNY26216.1"/>
    <property type="molecule type" value="Genomic_DNA"/>
</dbReference>
<dbReference type="AlphaFoldDB" id="A0AA96V5G1"/>
<organism evidence="1 2">
    <name type="scientific">Methanolapillus millepedarum</name>
    <dbReference type="NCBI Taxonomy" id="3028296"/>
    <lineage>
        <taxon>Archaea</taxon>
        <taxon>Methanobacteriati</taxon>
        <taxon>Methanobacteriota</taxon>
        <taxon>Stenosarchaea group</taxon>
        <taxon>Methanomicrobia</taxon>
        <taxon>Methanosarcinales</taxon>
        <taxon>Methanosarcinaceae</taxon>
        <taxon>Methanolapillus</taxon>
    </lineage>
</organism>
<evidence type="ECO:0000313" key="1">
    <source>
        <dbReference type="EMBL" id="WNY26216.1"/>
    </source>
</evidence>
<sequence length="77" mass="8800">MTKTTYEGCQNCGCESEILIDRVGICEHCGEEIFPCSECPDMENKSSPYCSWDSETFACLHFCHSDEHVKNQKRSIK</sequence>
<gene>
    <name evidence="1" type="ORF">MsAc7_17890</name>
</gene>
<evidence type="ECO:0000313" key="2">
    <source>
        <dbReference type="Proteomes" id="UP001303587"/>
    </source>
</evidence>
<accession>A0AA96V5G1</accession>
<keyword evidence="2" id="KW-1185">Reference proteome</keyword>
<protein>
    <submittedName>
        <fullName evidence="1">Uncharacterized protein</fullName>
    </submittedName>
</protein>
<proteinExistence type="predicted"/>